<sequence length="138" mass="14765">MLVIENCWGYGISANAVKCTGRRGFCKPKLGSRVSAGNGRVIGGAREVAGWAAKRLLEGRRQPTVVYISGEVESMAGVFGSEVEERQTGAALRSLDLACKQGLSKEEVRLEVCLEVSLIAARNTGHLAFAKGRWVLGD</sequence>
<reference evidence="1" key="1">
    <citation type="journal article" date="2023" name="Plant J.">
        <title>The genome of the king protea, Protea cynaroides.</title>
        <authorList>
            <person name="Chang J."/>
            <person name="Duong T.A."/>
            <person name="Schoeman C."/>
            <person name="Ma X."/>
            <person name="Roodt D."/>
            <person name="Barker N."/>
            <person name="Li Z."/>
            <person name="Van de Peer Y."/>
            <person name="Mizrachi E."/>
        </authorList>
    </citation>
    <scope>NUCLEOTIDE SEQUENCE</scope>
    <source>
        <tissue evidence="1">Young leaves</tissue>
    </source>
</reference>
<keyword evidence="2" id="KW-1185">Reference proteome</keyword>
<accession>A0A9Q0QUB3</accession>
<evidence type="ECO:0000313" key="1">
    <source>
        <dbReference type="EMBL" id="KAJ4972057.1"/>
    </source>
</evidence>
<evidence type="ECO:0000313" key="2">
    <source>
        <dbReference type="Proteomes" id="UP001141806"/>
    </source>
</evidence>
<dbReference type="EMBL" id="JAMYWD010000005">
    <property type="protein sequence ID" value="KAJ4972057.1"/>
    <property type="molecule type" value="Genomic_DNA"/>
</dbReference>
<organism evidence="1 2">
    <name type="scientific">Protea cynaroides</name>
    <dbReference type="NCBI Taxonomy" id="273540"/>
    <lineage>
        <taxon>Eukaryota</taxon>
        <taxon>Viridiplantae</taxon>
        <taxon>Streptophyta</taxon>
        <taxon>Embryophyta</taxon>
        <taxon>Tracheophyta</taxon>
        <taxon>Spermatophyta</taxon>
        <taxon>Magnoliopsida</taxon>
        <taxon>Proteales</taxon>
        <taxon>Proteaceae</taxon>
        <taxon>Protea</taxon>
    </lineage>
</organism>
<name>A0A9Q0QUB3_9MAGN</name>
<dbReference type="Proteomes" id="UP001141806">
    <property type="component" value="Unassembled WGS sequence"/>
</dbReference>
<proteinExistence type="predicted"/>
<comment type="caution">
    <text evidence="1">The sequence shown here is derived from an EMBL/GenBank/DDBJ whole genome shotgun (WGS) entry which is preliminary data.</text>
</comment>
<dbReference type="AlphaFoldDB" id="A0A9Q0QUB3"/>
<protein>
    <submittedName>
        <fullName evidence="1">Uncharacterized protein</fullName>
    </submittedName>
</protein>
<gene>
    <name evidence="1" type="ORF">NE237_005156</name>
</gene>